<evidence type="ECO:0000313" key="1">
    <source>
        <dbReference type="EMBL" id="KAJ9649127.1"/>
    </source>
</evidence>
<comment type="caution">
    <text evidence="1">The sequence shown here is derived from an EMBL/GenBank/DDBJ whole genome shotgun (WGS) entry which is preliminary data.</text>
</comment>
<gene>
    <name evidence="1" type="ORF">H2198_010959</name>
</gene>
<evidence type="ECO:0000313" key="2">
    <source>
        <dbReference type="Proteomes" id="UP001172386"/>
    </source>
</evidence>
<protein>
    <submittedName>
        <fullName evidence="1">Uncharacterized protein</fullName>
    </submittedName>
</protein>
<organism evidence="1 2">
    <name type="scientific">Neophaeococcomyces mojaviensis</name>
    <dbReference type="NCBI Taxonomy" id="3383035"/>
    <lineage>
        <taxon>Eukaryota</taxon>
        <taxon>Fungi</taxon>
        <taxon>Dikarya</taxon>
        <taxon>Ascomycota</taxon>
        <taxon>Pezizomycotina</taxon>
        <taxon>Eurotiomycetes</taxon>
        <taxon>Chaetothyriomycetidae</taxon>
        <taxon>Chaetothyriales</taxon>
        <taxon>Chaetothyriales incertae sedis</taxon>
        <taxon>Neophaeococcomyces</taxon>
    </lineage>
</organism>
<proteinExistence type="predicted"/>
<reference evidence="1" key="1">
    <citation type="submission" date="2022-10" db="EMBL/GenBank/DDBJ databases">
        <title>Culturing micro-colonial fungi from biological soil crusts in the Mojave desert and describing Neophaeococcomyces mojavensis, and introducing the new genera and species Taxawa tesnikishii.</title>
        <authorList>
            <person name="Kurbessoian T."/>
            <person name="Stajich J.E."/>
        </authorList>
    </citation>
    <scope>NUCLEOTIDE SEQUENCE</scope>
    <source>
        <strain evidence="1">JES_112</strain>
    </source>
</reference>
<dbReference type="Proteomes" id="UP001172386">
    <property type="component" value="Unassembled WGS sequence"/>
</dbReference>
<accession>A0ACC2ZNQ1</accession>
<dbReference type="EMBL" id="JAPDRQ010000457">
    <property type="protein sequence ID" value="KAJ9649127.1"/>
    <property type="molecule type" value="Genomic_DNA"/>
</dbReference>
<name>A0ACC2ZNQ1_9EURO</name>
<sequence length="824" mass="89750">MARAPGPSLLGWQGAGTGRMAAMTQTPDFIALQTIGWPWPGPAQQADWQAAMAAHPQARPARVIEQHRTHYVVADGPDASIKAESLPEWQRPRFPSHERPAVGDWVLLDGIRIVALLPRRTAIKRGAAGEHYHQQVIAANIDTVFIVCGLDADFNPRRIERYLLLVGGGGAEPVVVLTKADQTEYSEDALAVLEELEMQGIALHAINGLDADSVAVLQPWLGPGRTVVLVGSSGAGKSTLTNTLLGEQRMKTNAVRANDSRGRHTTTHRALMPLPTGACLIDTPGMRELKPTGEETLSEGGFADIEALAEQCRFRDCSHHQEPGCAVRAAIEAGEIEESRLLNYFKLKEEVAAAAAKLAVRQAETAQERGGKKGKGQQFRPAGKPPPEPTLGRWRAAPDMAGRYSPRMEPTATLDRDVAHHAALDARLVEAVGGIRLLGLTSWPATVQAPFLDSVARGQPVLPKVDYPRLDFSEERRALASIAVDCDDTHPLGHYVRQSAQSWDLAAQLLEGLGTAAVDTCSVQLFGAPEQPLPGNGPSTREAARHFIQIAAELDHELLAPEEQVPVSAIALQLQLQNDLDAFFESRIIQVQLDPELVSKAAAGPTRIRLRTSARFSAYDRAQLFHHEALVHSLTALNGREQPVLPSLALSSPRVTATQEGLATFAEQITGSIDIERLKRISLRTEAIAMAREGADFIEVFRYFCDAGQNPEESFASAQRVFRGVPPSGGLAFTKDTVYLRGLVSVHTFFRHMLAEDRLQVCRWLFAGKMSLTDAIAFAPLFESGVLKPPRWLPHWMSRANGLAGMLAFSLFANRIRMDQLAPE</sequence>
<keyword evidence="2" id="KW-1185">Reference proteome</keyword>